<dbReference type="PANTHER" id="PTHR16026">
    <property type="entry name" value="CARTILAGE ACIDIC PROTEIN 1"/>
    <property type="match status" value="1"/>
</dbReference>
<organism evidence="3 4">
    <name type="scientific">Cnuella takakiae</name>
    <dbReference type="NCBI Taxonomy" id="1302690"/>
    <lineage>
        <taxon>Bacteria</taxon>
        <taxon>Pseudomonadati</taxon>
        <taxon>Bacteroidota</taxon>
        <taxon>Chitinophagia</taxon>
        <taxon>Chitinophagales</taxon>
        <taxon>Chitinophagaceae</taxon>
        <taxon>Cnuella</taxon>
    </lineage>
</organism>
<dbReference type="InterPro" id="IPR027039">
    <property type="entry name" value="Crtac1"/>
</dbReference>
<keyword evidence="4" id="KW-1185">Reference proteome</keyword>
<feature type="domain" description="ASPIC/UnbV" evidence="2">
    <location>
        <begin position="587"/>
        <end position="654"/>
    </location>
</feature>
<dbReference type="PANTHER" id="PTHR16026:SF0">
    <property type="entry name" value="CARTILAGE ACIDIC PROTEIN 1"/>
    <property type="match status" value="1"/>
</dbReference>
<dbReference type="Proteomes" id="UP000184368">
    <property type="component" value="Unassembled WGS sequence"/>
</dbReference>
<dbReference type="Pfam" id="PF13517">
    <property type="entry name" value="FG-GAP_3"/>
    <property type="match status" value="5"/>
</dbReference>
<dbReference type="InterPro" id="IPR011519">
    <property type="entry name" value="UnbV_ASPIC"/>
</dbReference>
<evidence type="ECO:0000256" key="1">
    <source>
        <dbReference type="ARBA" id="ARBA00022729"/>
    </source>
</evidence>
<dbReference type="AlphaFoldDB" id="A0A1M5GGL3"/>
<dbReference type="Gene3D" id="2.130.10.130">
    <property type="entry name" value="Integrin alpha, N-terminal"/>
    <property type="match status" value="5"/>
</dbReference>
<dbReference type="EMBL" id="FQUO01000016">
    <property type="protein sequence ID" value="SHG02642.1"/>
    <property type="molecule type" value="Genomic_DNA"/>
</dbReference>
<reference evidence="3 4" key="1">
    <citation type="submission" date="2016-11" db="EMBL/GenBank/DDBJ databases">
        <authorList>
            <person name="Jaros S."/>
            <person name="Januszkiewicz K."/>
            <person name="Wedrychowicz H."/>
        </authorList>
    </citation>
    <scope>NUCLEOTIDE SEQUENCE [LARGE SCALE GENOMIC DNA]</scope>
    <source>
        <strain evidence="3 4">DSM 26897</strain>
    </source>
</reference>
<evidence type="ECO:0000313" key="3">
    <source>
        <dbReference type="EMBL" id="SHG02642.1"/>
    </source>
</evidence>
<accession>A0A1M5GGL3</accession>
<dbReference type="InterPro" id="IPR013517">
    <property type="entry name" value="FG-GAP"/>
</dbReference>
<name>A0A1M5GGL3_9BACT</name>
<dbReference type="Pfam" id="PF07593">
    <property type="entry name" value="UnbV_ASPIC"/>
    <property type="match status" value="1"/>
</dbReference>
<dbReference type="SUPFAM" id="SSF69318">
    <property type="entry name" value="Integrin alpha N-terminal domain"/>
    <property type="match status" value="3"/>
</dbReference>
<dbReference type="InterPro" id="IPR028994">
    <property type="entry name" value="Integrin_alpha_N"/>
</dbReference>
<protein>
    <submittedName>
        <fullName evidence="3">Repeat domain-containing protein</fullName>
    </submittedName>
</protein>
<keyword evidence="1" id="KW-0732">Signal</keyword>
<evidence type="ECO:0000313" key="4">
    <source>
        <dbReference type="Proteomes" id="UP000184368"/>
    </source>
</evidence>
<sequence length="1161" mass="125557">MQPLAALVFLLGAHPVFCPQSHCATAVFPNFNRCTHCCGSLCFFANHRTADMLCRLISVLSLGTCSFLFSCSADSNKKEASGPSLFTLLPAEQTGIAFNDTLVEGVNTNVLMYEYFYNGGGVAAGDLNGDGLDDLYFSANMAANKLYLNKGNLKFEDITDASGLVTRDGPWKTGVAMADVNGDGRLDIYVSYSGNLRPEKLVGQLFINQGAGADGIPHFKDQTTAFGLDIPGHTTQAYFFDYDGDSDLDLLRLNHNPRNIPVLDEVNTAALLKVAEPLYGLRLYRNDGSRFSDVTAQTGLNSSALSYGLGAGISDFNNDGRPDIYVSNDYSAPDYLYINNGDGSFTDKKAQALGHISQFSMGNDVADINNDGLSDIITLDMLPADNRRQKLLFAPDNYEKFDLGVKSGFHYQYMRNMLQVANGDGTFSEVGQLAGISNTDWSWAPLFADYDNDGWKDLFVTNGYVRDFTNMDFMKYMGDRLENRESGVLRSDVLKLVEQMPASNVVNYFFRNNGNLTFSDVSAGWGMTEPSNSNGAAYTDLDNDGDLDLVVNNINKPAFVLRNDADKVAKAQFLKIKLQGSGANTMGVGAKLWLYAGGRSQYLEQMPTRGYQSSVSPVLHFGLGNTSAVDSLRIIWPGGSQQVMRSIKAGQTLTLKQSDAQGKTLPANSPKTLFTETSSPVPHQHGPVAVNDFKRQPLMVNPVSYSGPCMVKGDVNGDGLEDLFVGGGSGTAGALFLQQKGGVFRKMASSALEGDKTYEDGGAVFLDANKDGKIDLFVASGGYHNLLPEDPLLQDRLYLGDGKGGLAKAPAGAVPQLLVSKGCVAAADINGDGNADLFVGGRVVPGRYPETPKSFVLLGDGKGAFKDGTASVAPEIQNLGMVTDAVFTNLGGSNLPELVVVGEWMPVTVFALEGGKLRNKTNQYLPKAYSGWWNKILAEDLNGDGRTDLVLGNQGLNTQCKVSDKEPAELYFKDFDDNGAVDPILCFYMQGKSYPYVFRDELLEQMTIMRTRYQDYNAYADAKLSDIFTPEELKGAGHLQANTLHTTLLLQDGKGKFAEQPLPIAAQYAPVYALAAMDANGDGFKDLVLCGNNNRAKLRFGKSDANYGVLLKGNGKGGFAYLPQQESGLKLQGDVRSLVQVNGQLLFGINGQALKAYQLRK</sequence>
<gene>
    <name evidence="3" type="ORF">SAMN05444008_11662</name>
</gene>
<evidence type="ECO:0000259" key="2">
    <source>
        <dbReference type="Pfam" id="PF07593"/>
    </source>
</evidence>
<proteinExistence type="predicted"/>
<dbReference type="STRING" id="1302690.BUE76_11275"/>